<dbReference type="InterPro" id="IPR059002">
    <property type="entry name" value="IBH1_N"/>
</dbReference>
<name>A0A8J5SBK8_ZIZPA</name>
<proteinExistence type="predicted"/>
<keyword evidence="5" id="KW-1185">Reference proteome</keyword>
<reference evidence="4" key="1">
    <citation type="journal article" date="2021" name="bioRxiv">
        <title>Whole Genome Assembly and Annotation of Northern Wild Rice, Zizania palustris L., Supports a Whole Genome Duplication in the Zizania Genus.</title>
        <authorList>
            <person name="Haas M."/>
            <person name="Kono T."/>
            <person name="Macchietto M."/>
            <person name="Millas R."/>
            <person name="McGilp L."/>
            <person name="Shao M."/>
            <person name="Duquette J."/>
            <person name="Hirsch C.N."/>
            <person name="Kimball J."/>
        </authorList>
    </citation>
    <scope>NUCLEOTIDE SEQUENCE</scope>
    <source>
        <tissue evidence="4">Fresh leaf tissue</tissue>
    </source>
</reference>
<reference evidence="4" key="2">
    <citation type="submission" date="2021-02" db="EMBL/GenBank/DDBJ databases">
        <authorList>
            <person name="Kimball J.A."/>
            <person name="Haas M.W."/>
            <person name="Macchietto M."/>
            <person name="Kono T."/>
            <person name="Duquette J."/>
            <person name="Shao M."/>
        </authorList>
    </citation>
    <scope>NUCLEOTIDE SEQUENCE</scope>
    <source>
        <tissue evidence="4">Fresh leaf tissue</tissue>
    </source>
</reference>
<dbReference type="PANTHER" id="PTHR33124">
    <property type="entry name" value="TRANSCRIPTION FACTOR IBH1-LIKE 1"/>
    <property type="match status" value="1"/>
</dbReference>
<feature type="domain" description="IBH1-like N-terminal" evidence="3">
    <location>
        <begin position="21"/>
        <end position="82"/>
    </location>
</feature>
<protein>
    <recommendedName>
        <fullName evidence="3">IBH1-like N-terminal domain-containing protein</fullName>
    </recommendedName>
</protein>
<organism evidence="4 5">
    <name type="scientific">Zizania palustris</name>
    <name type="common">Northern wild rice</name>
    <dbReference type="NCBI Taxonomy" id="103762"/>
    <lineage>
        <taxon>Eukaryota</taxon>
        <taxon>Viridiplantae</taxon>
        <taxon>Streptophyta</taxon>
        <taxon>Embryophyta</taxon>
        <taxon>Tracheophyta</taxon>
        <taxon>Spermatophyta</taxon>
        <taxon>Magnoliopsida</taxon>
        <taxon>Liliopsida</taxon>
        <taxon>Poales</taxon>
        <taxon>Poaceae</taxon>
        <taxon>BOP clade</taxon>
        <taxon>Oryzoideae</taxon>
        <taxon>Oryzeae</taxon>
        <taxon>Zizaniinae</taxon>
        <taxon>Zizania</taxon>
    </lineage>
</organism>
<dbReference type="PANTHER" id="PTHR33124:SF90">
    <property type="entry name" value="OS02G0791300 PROTEIN"/>
    <property type="match status" value="1"/>
</dbReference>
<dbReference type="InterPro" id="IPR044660">
    <property type="entry name" value="IBH1-like"/>
</dbReference>
<evidence type="ECO:0000256" key="1">
    <source>
        <dbReference type="ARBA" id="ARBA00023015"/>
    </source>
</evidence>
<keyword evidence="1" id="KW-0805">Transcription regulation</keyword>
<dbReference type="Pfam" id="PF26576">
    <property type="entry name" value="IBH1_N"/>
    <property type="match status" value="1"/>
</dbReference>
<gene>
    <name evidence="4" type="ORF">GUJ93_ZPchr0006g42224</name>
</gene>
<accession>A0A8J5SBK8</accession>
<comment type="caution">
    <text evidence="4">The sequence shown here is derived from an EMBL/GenBank/DDBJ whole genome shotgun (WGS) entry which is preliminary data.</text>
</comment>
<evidence type="ECO:0000313" key="4">
    <source>
        <dbReference type="EMBL" id="KAG8072701.1"/>
    </source>
</evidence>
<dbReference type="GO" id="GO:0006355">
    <property type="term" value="P:regulation of DNA-templated transcription"/>
    <property type="evidence" value="ECO:0007669"/>
    <property type="project" value="InterPro"/>
</dbReference>
<dbReference type="AlphaFoldDB" id="A0A8J5SBK8"/>
<dbReference type="EMBL" id="JAAALK010000283">
    <property type="protein sequence ID" value="KAG8072701.1"/>
    <property type="molecule type" value="Genomic_DNA"/>
</dbReference>
<evidence type="ECO:0000259" key="3">
    <source>
        <dbReference type="Pfam" id="PF26576"/>
    </source>
</evidence>
<evidence type="ECO:0000256" key="2">
    <source>
        <dbReference type="ARBA" id="ARBA00023163"/>
    </source>
</evidence>
<dbReference type="OrthoDB" id="1922093at2759"/>
<sequence length="207" mass="21939">MASDRGVLGVQAAGGGGGSGKFKRVLLRNLILGLRKGGVASREMGFHERKDAIKRAADAALASTRGAAPCWSRSLEAELAQQLHYSPGPTNSSGECCKAPPPPTRKMIVCKKIVRRSLRRPRPGNATASSKAYGAGEAGVLAMRAILRKRTAVLKEIVPGGKALDGCTLLGETLDYAVSLKAQVDVMQLLVRALQERKHNSTGLEKQ</sequence>
<keyword evidence="2" id="KW-0804">Transcription</keyword>
<dbReference type="Proteomes" id="UP000729402">
    <property type="component" value="Unassembled WGS sequence"/>
</dbReference>
<evidence type="ECO:0000313" key="5">
    <source>
        <dbReference type="Proteomes" id="UP000729402"/>
    </source>
</evidence>